<feature type="domain" description="Arginine decarboxylase helical bundle" evidence="16">
    <location>
        <begin position="368"/>
        <end position="453"/>
    </location>
</feature>
<dbReference type="PANTHER" id="PTHR43295:SF9">
    <property type="entry name" value="BIOSYNTHETIC ARGININE DECARBOXYLASE"/>
    <property type="match status" value="1"/>
</dbReference>
<evidence type="ECO:0000256" key="10">
    <source>
        <dbReference type="ARBA" id="ARBA00023115"/>
    </source>
</evidence>
<reference evidence="18 19" key="1">
    <citation type="submission" date="2019-07" db="EMBL/GenBank/DDBJ databases">
        <title>Diversity of Bacteria from Kongsfjorden, Arctic.</title>
        <authorList>
            <person name="Yu Y."/>
        </authorList>
    </citation>
    <scope>NUCLEOTIDE SEQUENCE [LARGE SCALE GENOMIC DNA]</scope>
    <source>
        <strain evidence="18 19">SM1923</strain>
    </source>
</reference>
<keyword evidence="11 12" id="KW-0456">Lyase</keyword>
<dbReference type="UniPathway" id="UPA00186">
    <property type="reaction ID" value="UER00284"/>
</dbReference>
<dbReference type="Pfam" id="PF02784">
    <property type="entry name" value="Orn_Arg_deC_N"/>
    <property type="match status" value="1"/>
</dbReference>
<dbReference type="GO" id="GO:0006527">
    <property type="term" value="P:L-arginine catabolic process"/>
    <property type="evidence" value="ECO:0007669"/>
    <property type="project" value="InterPro"/>
</dbReference>
<dbReference type="GO" id="GO:0008295">
    <property type="term" value="P:spermidine biosynthetic process"/>
    <property type="evidence" value="ECO:0007669"/>
    <property type="project" value="UniProtKB-UniRule"/>
</dbReference>
<dbReference type="InterPro" id="IPR009006">
    <property type="entry name" value="Ala_racemase/Decarboxylase_C"/>
</dbReference>
<organism evidence="18 19">
    <name type="scientific">Cobetia crustatorum</name>
    <dbReference type="NCBI Taxonomy" id="553385"/>
    <lineage>
        <taxon>Bacteria</taxon>
        <taxon>Pseudomonadati</taxon>
        <taxon>Pseudomonadota</taxon>
        <taxon>Gammaproteobacteria</taxon>
        <taxon>Oceanospirillales</taxon>
        <taxon>Halomonadaceae</taxon>
        <taxon>Cobetia</taxon>
    </lineage>
</organism>
<dbReference type="Proteomes" id="UP000319941">
    <property type="component" value="Unassembled WGS sequence"/>
</dbReference>
<dbReference type="PRINTS" id="PR01179">
    <property type="entry name" value="ODADCRBXLASE"/>
</dbReference>
<evidence type="ECO:0000259" key="16">
    <source>
        <dbReference type="Pfam" id="PF17810"/>
    </source>
</evidence>
<dbReference type="Pfam" id="PF17810">
    <property type="entry name" value="Arg_decarb_HB"/>
    <property type="match status" value="1"/>
</dbReference>
<dbReference type="InterPro" id="IPR002985">
    <property type="entry name" value="Arg_decrbxlase"/>
</dbReference>
<feature type="domain" description="Orn/DAP/Arg decarboxylase 2 N-terminal" evidence="15">
    <location>
        <begin position="85"/>
        <end position="344"/>
    </location>
</feature>
<comment type="pathway">
    <text evidence="12">Amine and polyamine biosynthesis; agmatine biosynthesis; agmatine from L-arginine: step 1/1.</text>
</comment>
<evidence type="ECO:0000313" key="19">
    <source>
        <dbReference type="Proteomes" id="UP000319941"/>
    </source>
</evidence>
<evidence type="ECO:0000256" key="6">
    <source>
        <dbReference type="ARBA" id="ARBA00022793"/>
    </source>
</evidence>
<keyword evidence="8 12" id="KW-0663">Pyridoxal phosphate</keyword>
<dbReference type="Gene3D" id="1.20.58.930">
    <property type="match status" value="1"/>
</dbReference>
<dbReference type="FunFam" id="3.20.20.10:FF:000001">
    <property type="entry name" value="Biosynthetic arginine decarboxylase"/>
    <property type="match status" value="1"/>
</dbReference>
<dbReference type="InterPro" id="IPR040634">
    <property type="entry name" value="Arg_decarb_HB"/>
</dbReference>
<dbReference type="Gene3D" id="2.40.37.10">
    <property type="entry name" value="Lyase, Ornithine Decarboxylase, Chain A, domain 1"/>
    <property type="match status" value="1"/>
</dbReference>
<dbReference type="InterPro" id="IPR022657">
    <property type="entry name" value="De-COase2_CS"/>
</dbReference>
<evidence type="ECO:0000256" key="9">
    <source>
        <dbReference type="ARBA" id="ARBA00023066"/>
    </source>
</evidence>
<dbReference type="GO" id="GO:0046872">
    <property type="term" value="F:metal ion binding"/>
    <property type="evidence" value="ECO:0007669"/>
    <property type="project" value="UniProtKB-KW"/>
</dbReference>
<dbReference type="EC" id="4.1.1.19" evidence="12"/>
<protein>
    <recommendedName>
        <fullName evidence="12">Biosynthetic arginine decarboxylase</fullName>
        <shortName evidence="12">ADC</shortName>
        <ecNumber evidence="12">4.1.1.19</ecNumber>
    </recommendedName>
</protein>
<dbReference type="PIRSF" id="PIRSF001336">
    <property type="entry name" value="Arg_decrbxlase"/>
    <property type="match status" value="1"/>
</dbReference>
<evidence type="ECO:0000256" key="1">
    <source>
        <dbReference type="ARBA" id="ARBA00001933"/>
    </source>
</evidence>
<feature type="domain" description="Arginine decarboxylase C-terminal helical" evidence="17">
    <location>
        <begin position="581"/>
        <end position="630"/>
    </location>
</feature>
<dbReference type="PANTHER" id="PTHR43295">
    <property type="entry name" value="ARGININE DECARBOXYLASE"/>
    <property type="match status" value="1"/>
</dbReference>
<evidence type="ECO:0000259" key="15">
    <source>
        <dbReference type="Pfam" id="PF02784"/>
    </source>
</evidence>
<gene>
    <name evidence="12 18" type="primary">speA</name>
    <name evidence="18" type="ORF">FQP86_04520</name>
</gene>
<dbReference type="InterPro" id="IPR000183">
    <property type="entry name" value="Orn/DAP/Arg_de-COase"/>
</dbReference>
<evidence type="ECO:0000259" key="17">
    <source>
        <dbReference type="Pfam" id="PF17944"/>
    </source>
</evidence>
<dbReference type="Gene3D" id="3.20.20.10">
    <property type="entry name" value="Alanine racemase"/>
    <property type="match status" value="1"/>
</dbReference>
<dbReference type="NCBIfam" id="NF003763">
    <property type="entry name" value="PRK05354.1"/>
    <property type="match status" value="1"/>
</dbReference>
<evidence type="ECO:0000256" key="11">
    <source>
        <dbReference type="ARBA" id="ARBA00023239"/>
    </source>
</evidence>
<evidence type="ECO:0000256" key="13">
    <source>
        <dbReference type="PIRSR" id="PIRSR001336-50"/>
    </source>
</evidence>
<keyword evidence="6 12" id="KW-0210">Decarboxylase</keyword>
<comment type="catalytic activity">
    <reaction evidence="12">
        <text>L-arginine + H(+) = agmatine + CO2</text>
        <dbReference type="Rhea" id="RHEA:17641"/>
        <dbReference type="ChEBI" id="CHEBI:15378"/>
        <dbReference type="ChEBI" id="CHEBI:16526"/>
        <dbReference type="ChEBI" id="CHEBI:32682"/>
        <dbReference type="ChEBI" id="CHEBI:58145"/>
        <dbReference type="EC" id="4.1.1.19"/>
    </reaction>
</comment>
<dbReference type="EMBL" id="VNFH01000002">
    <property type="protein sequence ID" value="TVU72919.1"/>
    <property type="molecule type" value="Genomic_DNA"/>
</dbReference>
<keyword evidence="5 12" id="KW-0479">Metal-binding</keyword>
<dbReference type="SUPFAM" id="SSF50621">
    <property type="entry name" value="Alanine racemase C-terminal domain-like"/>
    <property type="match status" value="1"/>
</dbReference>
<keyword evidence="10 12" id="KW-0620">Polyamine biosynthesis</keyword>
<evidence type="ECO:0000256" key="2">
    <source>
        <dbReference type="ARBA" id="ARBA00001946"/>
    </source>
</evidence>
<evidence type="ECO:0000313" key="18">
    <source>
        <dbReference type="EMBL" id="TVU72919.1"/>
    </source>
</evidence>
<dbReference type="Pfam" id="PF17944">
    <property type="entry name" value="Arg_decarbox_C"/>
    <property type="match status" value="1"/>
</dbReference>
<comment type="cofactor">
    <cofactor evidence="1 12 13">
        <name>pyridoxal 5'-phosphate</name>
        <dbReference type="ChEBI" id="CHEBI:597326"/>
    </cofactor>
</comment>
<evidence type="ECO:0000256" key="14">
    <source>
        <dbReference type="PIRSR" id="PIRSR600183-50"/>
    </source>
</evidence>
<dbReference type="InterPro" id="IPR041128">
    <property type="entry name" value="Arg_decarbox_C"/>
</dbReference>
<evidence type="ECO:0000256" key="8">
    <source>
        <dbReference type="ARBA" id="ARBA00022898"/>
    </source>
</evidence>
<dbReference type="PRINTS" id="PR01180">
    <property type="entry name" value="ARGDCRBXLASE"/>
</dbReference>
<keyword evidence="7 12" id="KW-0460">Magnesium</keyword>
<comment type="cofactor">
    <cofactor evidence="2 12">
        <name>Mg(2+)</name>
        <dbReference type="ChEBI" id="CHEBI:18420"/>
    </cofactor>
</comment>
<dbReference type="AlphaFoldDB" id="A0A558HUX4"/>
<dbReference type="STRING" id="553385.GCA_000591415_03014"/>
<evidence type="ECO:0000256" key="7">
    <source>
        <dbReference type="ARBA" id="ARBA00022842"/>
    </source>
</evidence>
<comment type="similarity">
    <text evidence="4 12">Belongs to the Orn/Lys/Arg decarboxylase class-II family. SpeA subfamily.</text>
</comment>
<dbReference type="CDD" id="cd06830">
    <property type="entry name" value="PLPDE_III_ADC"/>
    <property type="match status" value="1"/>
</dbReference>
<dbReference type="HAMAP" id="MF_01417">
    <property type="entry name" value="SpeA"/>
    <property type="match status" value="1"/>
</dbReference>
<proteinExistence type="inferred from homology"/>
<name>A0A558HUX4_9GAMM</name>
<feature type="modified residue" description="N6-(pyridoxal phosphate)lysine" evidence="12 13">
    <location>
        <position position="100"/>
    </location>
</feature>
<dbReference type="OrthoDB" id="9802658at2"/>
<evidence type="ECO:0000256" key="4">
    <source>
        <dbReference type="ARBA" id="ARBA00008357"/>
    </source>
</evidence>
<accession>A0A558HUX4</accession>
<feature type="binding site" evidence="12">
    <location>
        <begin position="284"/>
        <end position="294"/>
    </location>
    <ligand>
        <name>substrate</name>
    </ligand>
</feature>
<dbReference type="GO" id="GO:0033388">
    <property type="term" value="P:putrescine biosynthetic process from arginine"/>
    <property type="evidence" value="ECO:0007669"/>
    <property type="project" value="TreeGrafter"/>
</dbReference>
<keyword evidence="9 12" id="KW-0745">Spermidine biosynthesis</keyword>
<evidence type="ECO:0000256" key="3">
    <source>
        <dbReference type="ARBA" id="ARBA00002257"/>
    </source>
</evidence>
<comment type="caution">
    <text evidence="18">The sequence shown here is derived from an EMBL/GenBank/DDBJ whole genome shotgun (WGS) entry which is preliminary data.</text>
</comment>
<evidence type="ECO:0000256" key="12">
    <source>
        <dbReference type="HAMAP-Rule" id="MF_01417"/>
    </source>
</evidence>
<sequence>MTSFAAEARRTYNIDQWGSGYFDVGQDGLTLVRPQGEPGTPALSLISLVDKAREQGLRLPLLIRFADILHDRVEQLCAAFDAAIESRGYGSSYTAVYPIKVNQQRRVVEELLATNERSRGRVGLEAGSKPELLAVLALSDNGPSVIVCNGYKDREYVRLALMGEKLGHRVHLVVEKASELELVLEEAKRLGLRPRIGLRARLATIGKGNWQNTGGEKSKFGLTASQIVALVERLREVDALDCLKLVHFHLGSQIADISDIQRGLAECARFYQGLHEAGAGVEIVDVGGGLGVDYEGTRSESACSLNYSMREYADYVVGAFHAVCEAHDLPHPHIISESGRALTAHHAVLVTDVIGEERVDLPLPVRREDDLQIAALWAQAGRLDGALEPRELVEIYHAVVHAQKQVQERFVMGLASIAIRAEAEAIYTNVCRSLSTRLDARQRSHRAVLDELNEKLADKLFVNFSLFQSLPDIWGIAQIFPILPLTGLNRAPTRRGVIQDITCDSDGRIDTYVDDQGLDATLPLPEWNDDEEKLLGFFMVGAYQEILGDLHNLFGDTDSVDASLGEDGQWQLSHAIQGDSVAQVLRYVNFDPDHLAARLARQLKASSLNALEQADLLEDLKAGLDGYTYLET</sequence>
<feature type="active site" description="Proton donor" evidence="14">
    <location>
        <position position="503"/>
    </location>
</feature>
<comment type="function">
    <text evidence="3 12">Catalyzes the biosynthesis of agmatine from arginine.</text>
</comment>
<dbReference type="Gene3D" id="1.10.287.3440">
    <property type="match status" value="1"/>
</dbReference>
<keyword evidence="19" id="KW-1185">Reference proteome</keyword>
<dbReference type="NCBIfam" id="TIGR01273">
    <property type="entry name" value="speA"/>
    <property type="match status" value="1"/>
</dbReference>
<dbReference type="InterPro" id="IPR029066">
    <property type="entry name" value="PLP-binding_barrel"/>
</dbReference>
<dbReference type="SUPFAM" id="SSF51419">
    <property type="entry name" value="PLP-binding barrel"/>
    <property type="match status" value="1"/>
</dbReference>
<dbReference type="InterPro" id="IPR022644">
    <property type="entry name" value="De-COase2_N"/>
</dbReference>
<evidence type="ECO:0000256" key="5">
    <source>
        <dbReference type="ARBA" id="ARBA00022723"/>
    </source>
</evidence>
<dbReference type="RefSeq" id="WP_144726733.1">
    <property type="nucleotide sequence ID" value="NZ_CAWOWR010000076.1"/>
</dbReference>
<dbReference type="GO" id="GO:0008792">
    <property type="term" value="F:arginine decarboxylase activity"/>
    <property type="evidence" value="ECO:0007669"/>
    <property type="project" value="UniProtKB-UniRule"/>
</dbReference>
<dbReference type="PROSITE" id="PS00879">
    <property type="entry name" value="ODR_DC_2_2"/>
    <property type="match status" value="1"/>
</dbReference>